<sequence length="91" mass="9401">MAQSARESAQAMRDRVATAMQPGDNKSTVHSLPPDERESMLGLDHEEHPVEGSARGGQKQPGTAGRKMGGGGGPLDSVADTVTKAFGGKSK</sequence>
<dbReference type="GeneID" id="55994646"/>
<keyword evidence="3" id="KW-1185">Reference proteome</keyword>
<evidence type="ECO:0000256" key="1">
    <source>
        <dbReference type="SAM" id="MobiDB-lite"/>
    </source>
</evidence>
<feature type="compositionally biased region" description="Basic and acidic residues" evidence="1">
    <location>
        <begin position="33"/>
        <end position="50"/>
    </location>
</feature>
<proteinExistence type="predicted"/>
<dbReference type="KEGG" id="trg:TRUGW13939_07153"/>
<reference evidence="3" key="1">
    <citation type="submission" date="2020-06" db="EMBL/GenBank/DDBJ databases">
        <title>A chromosome-scale genome assembly of Talaromyces rugulosus W13939.</title>
        <authorList>
            <person name="Wang B."/>
            <person name="Guo L."/>
            <person name="Ye K."/>
            <person name="Wang L."/>
        </authorList>
    </citation>
    <scope>NUCLEOTIDE SEQUENCE [LARGE SCALE GENOMIC DNA]</scope>
    <source>
        <strain evidence="3">W13939</strain>
    </source>
</reference>
<feature type="region of interest" description="Disordered" evidence="1">
    <location>
        <begin position="1"/>
        <end position="91"/>
    </location>
</feature>
<organism evidence="2 3">
    <name type="scientific">Talaromyces rugulosus</name>
    <name type="common">Penicillium rugulosum</name>
    <dbReference type="NCBI Taxonomy" id="121627"/>
    <lineage>
        <taxon>Eukaryota</taxon>
        <taxon>Fungi</taxon>
        <taxon>Dikarya</taxon>
        <taxon>Ascomycota</taxon>
        <taxon>Pezizomycotina</taxon>
        <taxon>Eurotiomycetes</taxon>
        <taxon>Eurotiomycetidae</taxon>
        <taxon>Eurotiales</taxon>
        <taxon>Trichocomaceae</taxon>
        <taxon>Talaromyces</taxon>
        <taxon>Talaromyces sect. Islandici</taxon>
    </lineage>
</organism>
<name>A0A7H8R306_TALRU</name>
<dbReference type="AlphaFoldDB" id="A0A7H8R306"/>
<dbReference type="OrthoDB" id="4225911at2759"/>
<protein>
    <submittedName>
        <fullName evidence="2">Uncharacterized protein</fullName>
    </submittedName>
</protein>
<gene>
    <name evidence="2" type="ORF">TRUGW13939_07153</name>
</gene>
<evidence type="ECO:0000313" key="2">
    <source>
        <dbReference type="EMBL" id="QKX60011.1"/>
    </source>
</evidence>
<dbReference type="EMBL" id="CP055901">
    <property type="protein sequence ID" value="QKX60011.1"/>
    <property type="molecule type" value="Genomic_DNA"/>
</dbReference>
<evidence type="ECO:0000313" key="3">
    <source>
        <dbReference type="Proteomes" id="UP000509510"/>
    </source>
</evidence>
<accession>A0A7H8R306</accession>
<dbReference type="RefSeq" id="XP_035346188.1">
    <property type="nucleotide sequence ID" value="XM_035490295.1"/>
</dbReference>
<dbReference type="Proteomes" id="UP000509510">
    <property type="component" value="Chromosome IV"/>
</dbReference>